<feature type="transmembrane region" description="Helical" evidence="7">
    <location>
        <begin position="21"/>
        <end position="43"/>
    </location>
</feature>
<feature type="transmembrane region" description="Helical" evidence="7">
    <location>
        <begin position="507"/>
        <end position="534"/>
    </location>
</feature>
<dbReference type="GO" id="GO:0022857">
    <property type="term" value="F:transmembrane transporter activity"/>
    <property type="evidence" value="ECO:0007669"/>
    <property type="project" value="UniProtKB-UniRule"/>
</dbReference>
<dbReference type="EMBL" id="CAJOBC010000985">
    <property type="protein sequence ID" value="CAF3645198.1"/>
    <property type="molecule type" value="Genomic_DNA"/>
</dbReference>
<keyword evidence="4 7" id="KW-1133">Transmembrane helix</keyword>
<organism evidence="8 10">
    <name type="scientific">Didymodactylos carnosus</name>
    <dbReference type="NCBI Taxonomy" id="1234261"/>
    <lineage>
        <taxon>Eukaryota</taxon>
        <taxon>Metazoa</taxon>
        <taxon>Spiralia</taxon>
        <taxon>Gnathifera</taxon>
        <taxon>Rotifera</taxon>
        <taxon>Eurotatoria</taxon>
        <taxon>Bdelloidea</taxon>
        <taxon>Philodinida</taxon>
        <taxon>Philodinidae</taxon>
        <taxon>Didymodactylos</taxon>
    </lineage>
</organism>
<accession>A0A813WZ50</accession>
<feature type="transmembrane region" description="Helical" evidence="7">
    <location>
        <begin position="554"/>
        <end position="570"/>
    </location>
</feature>
<evidence type="ECO:0000313" key="8">
    <source>
        <dbReference type="EMBL" id="CAF0857580.1"/>
    </source>
</evidence>
<evidence type="ECO:0000256" key="1">
    <source>
        <dbReference type="ARBA" id="ARBA00004141"/>
    </source>
</evidence>
<keyword evidence="10" id="KW-1185">Reference proteome</keyword>
<proteinExistence type="inferred from homology"/>
<feature type="transmembrane region" description="Helical" evidence="7">
    <location>
        <begin position="265"/>
        <end position="289"/>
    </location>
</feature>
<keyword evidence="5 7" id="KW-0472">Membrane</keyword>
<dbReference type="InterPro" id="IPR007603">
    <property type="entry name" value="Choline_transptr-like"/>
</dbReference>
<sequence length="736" mass="84313">MASSSRAHRLGNTQRHCTDTLCLLLFVVFLLIYGSMCFLAVTLGHTSILTQPTDSEGNICGQGSYQDRPNQFYFDISKCLAVTGPSSLVRCPTRKVCVKTCPTQYNHYELLQTEEDIGISKATTRSKLVCVYDYDPLRDDRTIVQIVQLNLCAPFTLESEPLLNRCLPSILVNLLPDMTSDQLNISSALSLLENGVASTDIHTNLSQSSTNEMNTHVFQISQFTQIFGIIIKDIQKTWSTVCLFLFVGVCLMLMYILALRCIAGLITVISIMAFMIILFVISTYCWYTVYSGNDILYATYTVTHIINDYIRLRTIYIGIGSITTFLFSLGLLMICFLFNRLRLGISMLEQASQAVFCALSAFLLSPVIIIAMVLLTLTVVFISMNLSTIGTPIFRVVDAIPGCCDNYTNGNYCIPEQFKKYNYSEGRCEFQDFGFDENYFEYQYNSFIYKLMVFTLFKYQKYLQWFNIFAYFWIGAFLYAFEEIVLAGVFSDYYWSNDKTRKMSPLPLLNSIFIVIRYHIGSIAFGSLLIASLRFIRLLLNYLNEKLSKVDDNIIFRFIFKCLSCIFWCFEKFIKFLNKNAYVLIAARGYGFCKATRKVFGYMLSNCLRFFVITQLTELILICGTITICSLNAFLFYRYLIYTNQLNQLIIPWAPMVVLIALNYLIISICFSTFDMAVKTIFICFLEDLDINDGTVERPYVMNNDLLNLIGKANALNNKNIKQKKVKLQKHDISKK</sequence>
<evidence type="ECO:0000256" key="2">
    <source>
        <dbReference type="ARBA" id="ARBA00007168"/>
    </source>
</evidence>
<evidence type="ECO:0000256" key="6">
    <source>
        <dbReference type="ARBA" id="ARBA00023180"/>
    </source>
</evidence>
<evidence type="ECO:0000313" key="10">
    <source>
        <dbReference type="Proteomes" id="UP000663829"/>
    </source>
</evidence>
<keyword evidence="6" id="KW-0325">Glycoprotein</keyword>
<feature type="transmembrane region" description="Helical" evidence="7">
    <location>
        <begin position="315"/>
        <end position="338"/>
    </location>
</feature>
<comment type="subcellular location">
    <subcellularLocation>
        <location evidence="7">Cell membrane</location>
        <topology evidence="7">Multi-pass membrane protein</topology>
    </subcellularLocation>
    <subcellularLocation>
        <location evidence="1">Membrane</location>
        <topology evidence="1">Multi-pass membrane protein</topology>
    </subcellularLocation>
</comment>
<evidence type="ECO:0000313" key="9">
    <source>
        <dbReference type="EMBL" id="CAF3645198.1"/>
    </source>
</evidence>
<comment type="caution">
    <text evidence="8">The sequence shown here is derived from an EMBL/GenBank/DDBJ whole genome shotgun (WGS) entry which is preliminary data.</text>
</comment>
<protein>
    <recommendedName>
        <fullName evidence="7">Choline transporter-like protein</fullName>
    </recommendedName>
</protein>
<dbReference type="Proteomes" id="UP000663829">
    <property type="component" value="Unassembled WGS sequence"/>
</dbReference>
<reference evidence="8" key="1">
    <citation type="submission" date="2021-02" db="EMBL/GenBank/DDBJ databases">
        <authorList>
            <person name="Nowell W R."/>
        </authorList>
    </citation>
    <scope>NUCLEOTIDE SEQUENCE</scope>
</reference>
<dbReference type="OrthoDB" id="420519at2759"/>
<name>A0A813WZ50_9BILA</name>
<dbReference type="Pfam" id="PF04515">
    <property type="entry name" value="Choline_transpo"/>
    <property type="match status" value="1"/>
</dbReference>
<feature type="transmembrane region" description="Helical" evidence="7">
    <location>
        <begin position="653"/>
        <end position="674"/>
    </location>
</feature>
<evidence type="ECO:0000256" key="5">
    <source>
        <dbReference type="ARBA" id="ARBA00023136"/>
    </source>
</evidence>
<comment type="similarity">
    <text evidence="2 7">Belongs to the CTL (choline transporter-like) family.</text>
</comment>
<dbReference type="PANTHER" id="PTHR12385:SF14">
    <property type="entry name" value="CHOLINE TRANSPORTER-LIKE 2"/>
    <property type="match status" value="1"/>
</dbReference>
<feature type="transmembrane region" description="Helical" evidence="7">
    <location>
        <begin position="359"/>
        <end position="382"/>
    </location>
</feature>
<feature type="transmembrane region" description="Helical" evidence="7">
    <location>
        <begin position="619"/>
        <end position="641"/>
    </location>
</feature>
<evidence type="ECO:0000256" key="4">
    <source>
        <dbReference type="ARBA" id="ARBA00022989"/>
    </source>
</evidence>
<evidence type="ECO:0000256" key="3">
    <source>
        <dbReference type="ARBA" id="ARBA00022692"/>
    </source>
</evidence>
<keyword evidence="3 7" id="KW-0812">Transmembrane</keyword>
<feature type="transmembrane region" description="Helical" evidence="7">
    <location>
        <begin position="238"/>
        <end position="258"/>
    </location>
</feature>
<dbReference type="PANTHER" id="PTHR12385">
    <property type="entry name" value="CHOLINE TRANSPORTER-LIKE (SLC FAMILY 44)"/>
    <property type="match status" value="1"/>
</dbReference>
<dbReference type="Proteomes" id="UP000681722">
    <property type="component" value="Unassembled WGS sequence"/>
</dbReference>
<evidence type="ECO:0000256" key="7">
    <source>
        <dbReference type="RuleBase" id="RU368066"/>
    </source>
</evidence>
<gene>
    <name evidence="8" type="ORF">GPM918_LOCUS6412</name>
    <name evidence="9" type="ORF">SRO942_LOCUS6407</name>
</gene>
<comment type="function">
    <text evidence="7">Choline transporter.</text>
</comment>
<dbReference type="EMBL" id="CAJNOQ010000986">
    <property type="protein sequence ID" value="CAF0857580.1"/>
    <property type="molecule type" value="Genomic_DNA"/>
</dbReference>
<feature type="transmembrane region" description="Helical" evidence="7">
    <location>
        <begin position="468"/>
        <end position="495"/>
    </location>
</feature>
<dbReference type="AlphaFoldDB" id="A0A813WZ50"/>
<dbReference type="GO" id="GO:0005886">
    <property type="term" value="C:plasma membrane"/>
    <property type="evidence" value="ECO:0007669"/>
    <property type="project" value="UniProtKB-SubCell"/>
</dbReference>